<dbReference type="KEGG" id="cph:Cpha266_2619"/>
<dbReference type="STRING" id="290317.Cpha266_2619"/>
<name>A1BJM9_CHLPD</name>
<evidence type="ECO:0000256" key="2">
    <source>
        <dbReference type="ARBA" id="ARBA00022679"/>
    </source>
</evidence>
<dbReference type="InterPro" id="IPR011004">
    <property type="entry name" value="Trimer_LpxA-like_sf"/>
</dbReference>
<dbReference type="AlphaFoldDB" id="A1BJM9"/>
<comment type="similarity">
    <text evidence="1">Belongs to the transferase hexapeptide repeat family.</text>
</comment>
<dbReference type="RefSeq" id="WP_015961137.1">
    <property type="nucleotide sequence ID" value="NC_008639.1"/>
</dbReference>
<sequence length="184" mass="20532">MKKVVFERPSKIKYTIYILRSVFSIEFIKHLAYLFVYFIINFTRGRCIAKIGVNTKLHPTVLMREAERIIIGDNCLINHNNVLQAGKKDAKIVIGNYVHTGPNVMMFAYNHVFDDPHIPSKNQQYYEGDIIICDDVWIGAGSIILAGVTIGKGVVVAAGTVVNKNITPFTVVGGVPAKVLKIRE</sequence>
<keyword evidence="5" id="KW-0812">Transmembrane</keyword>
<dbReference type="PROSITE" id="PS00101">
    <property type="entry name" value="HEXAPEP_TRANSFERASES"/>
    <property type="match status" value="1"/>
</dbReference>
<dbReference type="InterPro" id="IPR051159">
    <property type="entry name" value="Hexapeptide_acetyltransf"/>
</dbReference>
<dbReference type="InterPro" id="IPR001451">
    <property type="entry name" value="Hexapep"/>
</dbReference>
<dbReference type="Pfam" id="PF00132">
    <property type="entry name" value="Hexapep"/>
    <property type="match status" value="1"/>
</dbReference>
<evidence type="ECO:0000256" key="3">
    <source>
        <dbReference type="ARBA" id="ARBA00022737"/>
    </source>
</evidence>
<dbReference type="GO" id="GO:0008374">
    <property type="term" value="F:O-acyltransferase activity"/>
    <property type="evidence" value="ECO:0007669"/>
    <property type="project" value="TreeGrafter"/>
</dbReference>
<evidence type="ECO:0000256" key="5">
    <source>
        <dbReference type="SAM" id="Phobius"/>
    </source>
</evidence>
<dbReference type="SUPFAM" id="SSF51161">
    <property type="entry name" value="Trimeric LpxA-like enzymes"/>
    <property type="match status" value="1"/>
</dbReference>
<keyword evidence="7" id="KW-1185">Reference proteome</keyword>
<dbReference type="PANTHER" id="PTHR23416:SF23">
    <property type="entry name" value="ACETYLTRANSFERASE C18B11.09C-RELATED"/>
    <property type="match status" value="1"/>
</dbReference>
<keyword evidence="5" id="KW-0472">Membrane</keyword>
<dbReference type="EMBL" id="CP000492">
    <property type="protein sequence ID" value="ABL66606.1"/>
    <property type="molecule type" value="Genomic_DNA"/>
</dbReference>
<dbReference type="eggNOG" id="COG0110">
    <property type="taxonomic scope" value="Bacteria"/>
</dbReference>
<keyword evidence="3" id="KW-0677">Repeat</keyword>
<dbReference type="GO" id="GO:0005829">
    <property type="term" value="C:cytosol"/>
    <property type="evidence" value="ECO:0007669"/>
    <property type="project" value="TreeGrafter"/>
</dbReference>
<evidence type="ECO:0000256" key="1">
    <source>
        <dbReference type="ARBA" id="ARBA00007274"/>
    </source>
</evidence>
<evidence type="ECO:0000313" key="7">
    <source>
        <dbReference type="Proteomes" id="UP000008701"/>
    </source>
</evidence>
<dbReference type="CDD" id="cd04647">
    <property type="entry name" value="LbH_MAT_like"/>
    <property type="match status" value="1"/>
</dbReference>
<evidence type="ECO:0000313" key="6">
    <source>
        <dbReference type="EMBL" id="ABL66606.1"/>
    </source>
</evidence>
<dbReference type="HOGENOM" id="CLU_051638_7_0_10"/>
<keyword evidence="5" id="KW-1133">Transmembrane helix</keyword>
<dbReference type="Proteomes" id="UP000008701">
    <property type="component" value="Chromosome"/>
</dbReference>
<proteinExistence type="inferred from homology"/>
<keyword evidence="2 6" id="KW-0808">Transferase</keyword>
<dbReference type="Gene3D" id="2.160.10.10">
    <property type="entry name" value="Hexapeptide repeat proteins"/>
    <property type="match status" value="1"/>
</dbReference>
<dbReference type="PANTHER" id="PTHR23416">
    <property type="entry name" value="SIALIC ACID SYNTHASE-RELATED"/>
    <property type="match status" value="1"/>
</dbReference>
<protein>
    <submittedName>
        <fullName evidence="6">Transferase hexapeptide repeat containing protein</fullName>
    </submittedName>
</protein>
<keyword evidence="4" id="KW-0012">Acyltransferase</keyword>
<feature type="transmembrane region" description="Helical" evidence="5">
    <location>
        <begin position="21"/>
        <end position="40"/>
    </location>
</feature>
<dbReference type="InterPro" id="IPR018357">
    <property type="entry name" value="Hexapep_transf_CS"/>
</dbReference>
<accession>A1BJM9</accession>
<reference evidence="6 7" key="1">
    <citation type="submission" date="2006-12" db="EMBL/GenBank/DDBJ databases">
        <title>Complete sequence of Chlorobium phaeobacteroides DSM 266.</title>
        <authorList>
            <consortium name="US DOE Joint Genome Institute"/>
            <person name="Copeland A."/>
            <person name="Lucas S."/>
            <person name="Lapidus A."/>
            <person name="Barry K."/>
            <person name="Detter J.C."/>
            <person name="Glavina del Rio T."/>
            <person name="Hammon N."/>
            <person name="Israni S."/>
            <person name="Pitluck S."/>
            <person name="Goltsman E."/>
            <person name="Schmutz J."/>
            <person name="Larimer F."/>
            <person name="Land M."/>
            <person name="Hauser L."/>
            <person name="Mikhailova N."/>
            <person name="Li T."/>
            <person name="Overmann J."/>
            <person name="Bryant D.A."/>
            <person name="Richardson P."/>
        </authorList>
    </citation>
    <scope>NUCLEOTIDE SEQUENCE [LARGE SCALE GENOMIC DNA]</scope>
    <source>
        <strain evidence="6 7">DSM 266</strain>
    </source>
</reference>
<evidence type="ECO:0000256" key="4">
    <source>
        <dbReference type="ARBA" id="ARBA00023315"/>
    </source>
</evidence>
<organism evidence="6 7">
    <name type="scientific">Chlorobium phaeobacteroides (strain DSM 266 / SMG 266 / 2430)</name>
    <dbReference type="NCBI Taxonomy" id="290317"/>
    <lineage>
        <taxon>Bacteria</taxon>
        <taxon>Pseudomonadati</taxon>
        <taxon>Chlorobiota</taxon>
        <taxon>Chlorobiia</taxon>
        <taxon>Chlorobiales</taxon>
        <taxon>Chlorobiaceae</taxon>
        <taxon>Chlorobium/Pelodictyon group</taxon>
        <taxon>Chlorobium</taxon>
    </lineage>
</organism>
<gene>
    <name evidence="6" type="ordered locus">Cpha266_2619</name>
</gene>